<keyword evidence="1" id="KW-0732">Signal</keyword>
<keyword evidence="3" id="KW-1185">Reference proteome</keyword>
<gene>
    <name evidence="2" type="ORF">VSDG_08070</name>
</gene>
<dbReference type="EMBL" id="LJZO01000056">
    <property type="protein sequence ID" value="ROV89642.1"/>
    <property type="molecule type" value="Genomic_DNA"/>
</dbReference>
<dbReference type="OrthoDB" id="3508922at2759"/>
<feature type="chain" id="PRO_5019382016" description="AA1-like domain-containing protein" evidence="1">
    <location>
        <begin position="19"/>
        <end position="164"/>
    </location>
</feature>
<accession>A0A423VF73</accession>
<reference evidence="2 3" key="1">
    <citation type="submission" date="2015-09" db="EMBL/GenBank/DDBJ databases">
        <title>Host preference determinants of Valsa canker pathogens revealed by comparative genomics.</title>
        <authorList>
            <person name="Yin Z."/>
            <person name="Huang L."/>
        </authorList>
    </citation>
    <scope>NUCLEOTIDE SEQUENCE [LARGE SCALE GENOMIC DNA]</scope>
    <source>
        <strain evidence="2 3">YSFL</strain>
    </source>
</reference>
<protein>
    <recommendedName>
        <fullName evidence="4">AA1-like domain-containing protein</fullName>
    </recommendedName>
</protein>
<sequence length="164" mass="17423">MQLSLAASLITLLACAEAHLWSKPAVKLIKPKVNVASNYTWTVTEWDVSCSSSGCFADFNVSAAAWKTSIPAFSASCSAGPEGAAYQRCDVLDDGTVSRLVAARLEASNTTGTGAHLAVSYEFVDPNVDGTYWNYTAFTDVSYKQTASAPSKFSMTPSEIWGVA</sequence>
<evidence type="ECO:0000256" key="1">
    <source>
        <dbReference type="SAM" id="SignalP"/>
    </source>
</evidence>
<evidence type="ECO:0000313" key="3">
    <source>
        <dbReference type="Proteomes" id="UP000284375"/>
    </source>
</evidence>
<evidence type="ECO:0000313" key="2">
    <source>
        <dbReference type="EMBL" id="ROV89642.1"/>
    </source>
</evidence>
<organism evidence="2 3">
    <name type="scientific">Cytospora chrysosperma</name>
    <name type="common">Cytospora canker fungus</name>
    <name type="synonym">Sphaeria chrysosperma</name>
    <dbReference type="NCBI Taxonomy" id="252740"/>
    <lineage>
        <taxon>Eukaryota</taxon>
        <taxon>Fungi</taxon>
        <taxon>Dikarya</taxon>
        <taxon>Ascomycota</taxon>
        <taxon>Pezizomycotina</taxon>
        <taxon>Sordariomycetes</taxon>
        <taxon>Sordariomycetidae</taxon>
        <taxon>Diaporthales</taxon>
        <taxon>Cytosporaceae</taxon>
        <taxon>Cytospora</taxon>
    </lineage>
</organism>
<dbReference type="Proteomes" id="UP000284375">
    <property type="component" value="Unassembled WGS sequence"/>
</dbReference>
<name>A0A423VF73_CYTCH</name>
<proteinExistence type="predicted"/>
<feature type="signal peptide" evidence="1">
    <location>
        <begin position="1"/>
        <end position="18"/>
    </location>
</feature>
<evidence type="ECO:0008006" key="4">
    <source>
        <dbReference type="Google" id="ProtNLM"/>
    </source>
</evidence>
<dbReference type="AlphaFoldDB" id="A0A423VF73"/>
<comment type="caution">
    <text evidence="2">The sequence shown here is derived from an EMBL/GenBank/DDBJ whole genome shotgun (WGS) entry which is preliminary data.</text>
</comment>